<reference evidence="2 3" key="1">
    <citation type="journal article" date="2008" name="Nature">
        <title>The genome of Laccaria bicolor provides insights into mycorrhizal symbiosis.</title>
        <authorList>
            <person name="Martin F."/>
            <person name="Aerts A."/>
            <person name="Ahren D."/>
            <person name="Brun A."/>
            <person name="Danchin E.G.J."/>
            <person name="Duchaussoy F."/>
            <person name="Gibon J."/>
            <person name="Kohler A."/>
            <person name="Lindquist E."/>
            <person name="Pereda V."/>
            <person name="Salamov A."/>
            <person name="Shapiro H.J."/>
            <person name="Wuyts J."/>
            <person name="Blaudez D."/>
            <person name="Buee M."/>
            <person name="Brokstein P."/>
            <person name="Canbaeck B."/>
            <person name="Cohen D."/>
            <person name="Courty P.E."/>
            <person name="Coutinho P.M."/>
            <person name="Delaruelle C."/>
            <person name="Detter J.C."/>
            <person name="Deveau A."/>
            <person name="DiFazio S."/>
            <person name="Duplessis S."/>
            <person name="Fraissinet-Tachet L."/>
            <person name="Lucic E."/>
            <person name="Frey-Klett P."/>
            <person name="Fourrey C."/>
            <person name="Feussner I."/>
            <person name="Gay G."/>
            <person name="Grimwood J."/>
            <person name="Hoegger P.J."/>
            <person name="Jain P."/>
            <person name="Kilaru S."/>
            <person name="Labbe J."/>
            <person name="Lin Y.C."/>
            <person name="Legue V."/>
            <person name="Le Tacon F."/>
            <person name="Marmeisse R."/>
            <person name="Melayah D."/>
            <person name="Montanini B."/>
            <person name="Muratet M."/>
            <person name="Nehls U."/>
            <person name="Niculita-Hirzel H."/>
            <person name="Oudot-Le Secq M.P."/>
            <person name="Peter M."/>
            <person name="Quesneville H."/>
            <person name="Rajashekar B."/>
            <person name="Reich M."/>
            <person name="Rouhier N."/>
            <person name="Schmutz J."/>
            <person name="Yin T."/>
            <person name="Chalot M."/>
            <person name="Henrissat B."/>
            <person name="Kuees U."/>
            <person name="Lucas S."/>
            <person name="Van de Peer Y."/>
            <person name="Podila G.K."/>
            <person name="Polle A."/>
            <person name="Pukkila P.J."/>
            <person name="Richardson P.M."/>
            <person name="Rouze P."/>
            <person name="Sanders I.R."/>
            <person name="Stajich J.E."/>
            <person name="Tunlid A."/>
            <person name="Tuskan G."/>
            <person name="Grigoriev I.V."/>
        </authorList>
    </citation>
    <scope>NUCLEOTIDE SEQUENCE [LARGE SCALE GENOMIC DNA]</scope>
    <source>
        <strain evidence="3">S238N-H82 / ATCC MYA-4686</strain>
    </source>
</reference>
<evidence type="ECO:0000313" key="3">
    <source>
        <dbReference type="Proteomes" id="UP000001194"/>
    </source>
</evidence>
<dbReference type="KEGG" id="lbc:LACBIDRAFT_331946"/>
<dbReference type="HOGENOM" id="CLU_1240329_0_0_1"/>
<protein>
    <submittedName>
        <fullName evidence="2">Predicted protein</fullName>
    </submittedName>
</protein>
<dbReference type="InParanoid" id="B0DR46"/>
<dbReference type="RefSeq" id="XP_001886423.1">
    <property type="nucleotide sequence ID" value="XM_001886388.1"/>
</dbReference>
<name>B0DR46_LACBS</name>
<feature type="region of interest" description="Disordered" evidence="1">
    <location>
        <begin position="1"/>
        <end position="92"/>
    </location>
</feature>
<dbReference type="AlphaFoldDB" id="B0DR46"/>
<dbReference type="Proteomes" id="UP000001194">
    <property type="component" value="Unassembled WGS sequence"/>
</dbReference>
<dbReference type="GeneID" id="6082038"/>
<sequence>MPRRFFLPPSPSPSTPPFQATTTARDIDVDHDHDDDLTDDDDHADSARRHATSSTTTPPLQEPHDVATPRHTDGRRRRRRGTSMDVPPRLQPRCHVTNTLMDEGDEFIRLILIHVGIKNQFCQFKIETRTERFPWLRINWNVNTIEILEIAFVLIKAKELRLASASWMVLHFDVIELWCLLKWTRGPFVSMDFTMGLGVVVIGVVDRFIFIEYCYVCIIGWVT</sequence>
<keyword evidence="3" id="KW-1185">Reference proteome</keyword>
<feature type="compositionally biased region" description="Basic and acidic residues" evidence="1">
    <location>
        <begin position="25"/>
        <end position="34"/>
    </location>
</feature>
<proteinExistence type="predicted"/>
<organism evidence="3">
    <name type="scientific">Laccaria bicolor (strain S238N-H82 / ATCC MYA-4686)</name>
    <name type="common">Bicoloured deceiver</name>
    <name type="synonym">Laccaria laccata var. bicolor</name>
    <dbReference type="NCBI Taxonomy" id="486041"/>
    <lineage>
        <taxon>Eukaryota</taxon>
        <taxon>Fungi</taxon>
        <taxon>Dikarya</taxon>
        <taxon>Basidiomycota</taxon>
        <taxon>Agaricomycotina</taxon>
        <taxon>Agaricomycetes</taxon>
        <taxon>Agaricomycetidae</taxon>
        <taxon>Agaricales</taxon>
        <taxon>Agaricineae</taxon>
        <taxon>Hydnangiaceae</taxon>
        <taxon>Laccaria</taxon>
    </lineage>
</organism>
<gene>
    <name evidence="2" type="ORF">LACBIDRAFT_331946</name>
</gene>
<evidence type="ECO:0000256" key="1">
    <source>
        <dbReference type="SAM" id="MobiDB-lite"/>
    </source>
</evidence>
<feature type="compositionally biased region" description="Basic and acidic residues" evidence="1">
    <location>
        <begin position="62"/>
        <end position="72"/>
    </location>
</feature>
<dbReference type="EMBL" id="DS547127">
    <property type="protein sequence ID" value="EDR03000.1"/>
    <property type="molecule type" value="Genomic_DNA"/>
</dbReference>
<evidence type="ECO:0000313" key="2">
    <source>
        <dbReference type="EMBL" id="EDR03000.1"/>
    </source>
</evidence>
<accession>B0DR46</accession>